<dbReference type="SUPFAM" id="SSF52047">
    <property type="entry name" value="RNI-like"/>
    <property type="match status" value="1"/>
</dbReference>
<dbReference type="InterPro" id="IPR053772">
    <property type="entry name" value="At1g61320/At1g61330-like"/>
</dbReference>
<protein>
    <recommendedName>
        <fullName evidence="2">F-box/LRR-repeat protein 15/At3g58940/PEG3-like LRR domain-containing protein</fullName>
    </recommendedName>
</protein>
<dbReference type="Pfam" id="PF24758">
    <property type="entry name" value="LRR_At5g56370"/>
    <property type="match status" value="1"/>
</dbReference>
<feature type="region of interest" description="Disordered" evidence="1">
    <location>
        <begin position="480"/>
        <end position="499"/>
    </location>
</feature>
<proteinExistence type="predicted"/>
<evidence type="ECO:0000313" key="3">
    <source>
        <dbReference type="EMBL" id="KAF3598576.1"/>
    </source>
</evidence>
<dbReference type="Gene3D" id="3.80.10.10">
    <property type="entry name" value="Ribonuclease Inhibitor"/>
    <property type="match status" value="1"/>
</dbReference>
<sequence length="518" mass="60200">MSEPPNKKIKRIDELPEDLTVELPEYLVEYIISMYFPIQYVLQNRVVSKTFREAVIRSRGLDFGRIYSRRRSQSEVRIRIYSRRRSQSEVVRIIEEIFNQHKGSEINRFVLILNHIGVEDKVLSWVKTCLSKNIQELTLDFSKSKKVMDLSVDLSAIEALTVLKLRWCKFEIPNNTPKGLRLLRTLALMKSKVTPEMIDAIFSNCIHLETLELTRWITHGVLSINAHNHKRFKELVLYCMPNRLQIILDAPTLECYKYEEFVRILDFSRVDALKEAKLHYIKNYSWRYYDSSYMVLANMVAYTGVHVLSTTNIFLEIKKFTFEPERGRTSNETPSKPNQAEENLDNEDTIEHLTEIISANNKKENTRALDNTPAPTMSTPILDQNQNADDETQTETQVLPPNVTQQDRLPDCCSKLRQRLGPNFSRKRERESHRMRSHPSRIKQKKISTMRSYSIMNMFFQDATESLTVIISPNNKKMGTKATNETPASPIAQPSTEAPVFTPNQTQQVHVQNHGVFK</sequence>
<name>A0A8S9SA96_BRACR</name>
<organism evidence="3 4">
    <name type="scientific">Brassica cretica</name>
    <name type="common">Mustard</name>
    <dbReference type="NCBI Taxonomy" id="69181"/>
    <lineage>
        <taxon>Eukaryota</taxon>
        <taxon>Viridiplantae</taxon>
        <taxon>Streptophyta</taxon>
        <taxon>Embryophyta</taxon>
        <taxon>Tracheophyta</taxon>
        <taxon>Spermatophyta</taxon>
        <taxon>Magnoliopsida</taxon>
        <taxon>eudicotyledons</taxon>
        <taxon>Gunneridae</taxon>
        <taxon>Pentapetalae</taxon>
        <taxon>rosids</taxon>
        <taxon>malvids</taxon>
        <taxon>Brassicales</taxon>
        <taxon>Brassicaceae</taxon>
        <taxon>Brassiceae</taxon>
        <taxon>Brassica</taxon>
    </lineage>
</organism>
<feature type="region of interest" description="Disordered" evidence="1">
    <location>
        <begin position="325"/>
        <end position="346"/>
    </location>
</feature>
<evidence type="ECO:0000313" key="4">
    <source>
        <dbReference type="Proteomes" id="UP000712600"/>
    </source>
</evidence>
<feature type="compositionally biased region" description="Polar residues" evidence="1">
    <location>
        <begin position="330"/>
        <end position="341"/>
    </location>
</feature>
<evidence type="ECO:0000256" key="1">
    <source>
        <dbReference type="SAM" id="MobiDB-lite"/>
    </source>
</evidence>
<comment type="caution">
    <text evidence="3">The sequence shown here is derived from an EMBL/GenBank/DDBJ whole genome shotgun (WGS) entry which is preliminary data.</text>
</comment>
<gene>
    <name evidence="3" type="ORF">F2Q69_00036917</name>
</gene>
<reference evidence="3" key="1">
    <citation type="submission" date="2019-12" db="EMBL/GenBank/DDBJ databases">
        <title>Genome sequencing and annotation of Brassica cretica.</title>
        <authorList>
            <person name="Studholme D.J."/>
            <person name="Sarris P."/>
        </authorList>
    </citation>
    <scope>NUCLEOTIDE SEQUENCE</scope>
    <source>
        <strain evidence="3">PFS-109/04</strain>
        <tissue evidence="3">Leaf</tissue>
    </source>
</reference>
<dbReference type="PANTHER" id="PTHR34145">
    <property type="entry name" value="OS02G0105600 PROTEIN"/>
    <property type="match status" value="1"/>
</dbReference>
<dbReference type="AlphaFoldDB" id="A0A8S9SA96"/>
<dbReference type="Proteomes" id="UP000712600">
    <property type="component" value="Unassembled WGS sequence"/>
</dbReference>
<feature type="compositionally biased region" description="Polar residues" evidence="1">
    <location>
        <begin position="373"/>
        <end position="387"/>
    </location>
</feature>
<dbReference type="InterPro" id="IPR032675">
    <property type="entry name" value="LRR_dom_sf"/>
</dbReference>
<feature type="region of interest" description="Disordered" evidence="1">
    <location>
        <begin position="366"/>
        <end position="394"/>
    </location>
</feature>
<dbReference type="PANTHER" id="PTHR34145:SF28">
    <property type="entry name" value="F-BOX DOMAIN-CONTAINING PROTEIN"/>
    <property type="match status" value="1"/>
</dbReference>
<dbReference type="EMBL" id="QGKX02000004">
    <property type="protein sequence ID" value="KAF3598576.1"/>
    <property type="molecule type" value="Genomic_DNA"/>
</dbReference>
<dbReference type="InterPro" id="IPR055411">
    <property type="entry name" value="LRR_FXL15/At3g58940/PEG3-like"/>
</dbReference>
<evidence type="ECO:0000259" key="2">
    <source>
        <dbReference type="Pfam" id="PF24758"/>
    </source>
</evidence>
<feature type="domain" description="F-box/LRR-repeat protein 15/At3g58940/PEG3-like LRR" evidence="2">
    <location>
        <begin position="124"/>
        <end position="254"/>
    </location>
</feature>
<accession>A0A8S9SA96</accession>